<dbReference type="CDD" id="cd00167">
    <property type="entry name" value="SANT"/>
    <property type="match status" value="2"/>
</dbReference>
<accession>A0A1Y1XYD9</accession>
<dbReference type="OrthoDB" id="39591at2759"/>
<dbReference type="InterPro" id="IPR009057">
    <property type="entry name" value="Homeodomain-like_sf"/>
</dbReference>
<dbReference type="Gene3D" id="1.10.10.60">
    <property type="entry name" value="Homeodomain-like"/>
    <property type="match status" value="2"/>
</dbReference>
<dbReference type="Pfam" id="PF13921">
    <property type="entry name" value="Myb_DNA-bind_6"/>
    <property type="match status" value="1"/>
</dbReference>
<dbReference type="GO" id="GO:0005634">
    <property type="term" value="C:nucleus"/>
    <property type="evidence" value="ECO:0007669"/>
    <property type="project" value="UniProtKB-SubCell"/>
</dbReference>
<feature type="non-terminal residue" evidence="6">
    <location>
        <position position="1"/>
    </location>
</feature>
<keyword evidence="3" id="KW-0539">Nucleus</keyword>
<protein>
    <recommendedName>
        <fullName evidence="8">Homeodomain-like protein</fullName>
    </recommendedName>
</protein>
<evidence type="ECO:0000259" key="4">
    <source>
        <dbReference type="PROSITE" id="PS50090"/>
    </source>
</evidence>
<feature type="domain" description="Myb-like" evidence="4">
    <location>
        <begin position="89"/>
        <end position="138"/>
    </location>
</feature>
<dbReference type="InterPro" id="IPR017930">
    <property type="entry name" value="Myb_dom"/>
</dbReference>
<dbReference type="PANTHER" id="PTHR46380">
    <property type="entry name" value="CYCLIN-D-BINDING MYB-LIKE TRANSCRIPTION FACTOR 1"/>
    <property type="match status" value="1"/>
</dbReference>
<evidence type="ECO:0000313" key="6">
    <source>
        <dbReference type="EMBL" id="ORX90675.1"/>
    </source>
</evidence>
<evidence type="ECO:0000259" key="5">
    <source>
        <dbReference type="PROSITE" id="PS51294"/>
    </source>
</evidence>
<dbReference type="SMART" id="SM00717">
    <property type="entry name" value="SANT"/>
    <property type="match status" value="3"/>
</dbReference>
<dbReference type="GO" id="GO:0000978">
    <property type="term" value="F:RNA polymerase II cis-regulatory region sequence-specific DNA binding"/>
    <property type="evidence" value="ECO:0007669"/>
    <property type="project" value="TreeGrafter"/>
</dbReference>
<name>A0A1Y1XYD9_9FUNG</name>
<dbReference type="InParanoid" id="A0A1Y1XYD9"/>
<dbReference type="PROSITE" id="PS50090">
    <property type="entry name" value="MYB_LIKE"/>
    <property type="match status" value="2"/>
</dbReference>
<dbReference type="STRING" id="1314790.A0A1Y1XYD9"/>
<evidence type="ECO:0000256" key="2">
    <source>
        <dbReference type="ARBA" id="ARBA00023125"/>
    </source>
</evidence>
<reference evidence="6 7" key="1">
    <citation type="submission" date="2016-07" db="EMBL/GenBank/DDBJ databases">
        <title>Pervasive Adenine N6-methylation of Active Genes in Fungi.</title>
        <authorList>
            <consortium name="DOE Joint Genome Institute"/>
            <person name="Mondo S.J."/>
            <person name="Dannebaum R.O."/>
            <person name="Kuo R.C."/>
            <person name="Labutti K."/>
            <person name="Haridas S."/>
            <person name="Kuo A."/>
            <person name="Salamov A."/>
            <person name="Ahrendt S.R."/>
            <person name="Lipzen A."/>
            <person name="Sullivan W."/>
            <person name="Andreopoulos W.B."/>
            <person name="Clum A."/>
            <person name="Lindquist E."/>
            <person name="Daum C."/>
            <person name="Ramamoorthy G.K."/>
            <person name="Gryganskyi A."/>
            <person name="Culley D."/>
            <person name="Magnuson J.K."/>
            <person name="James T.Y."/>
            <person name="O'Malley M.A."/>
            <person name="Stajich J.E."/>
            <person name="Spatafora J.W."/>
            <person name="Visel A."/>
            <person name="Grigoriev I.V."/>
        </authorList>
    </citation>
    <scope>NUCLEOTIDE SEQUENCE [LARGE SCALE GENOMIC DNA]</scope>
    <source>
        <strain evidence="6 7">CBS 931.73</strain>
    </source>
</reference>
<dbReference type="AlphaFoldDB" id="A0A1Y1XYD9"/>
<dbReference type="PROSITE" id="PS51294">
    <property type="entry name" value="HTH_MYB"/>
    <property type="match status" value="1"/>
</dbReference>
<evidence type="ECO:0008006" key="8">
    <source>
        <dbReference type="Google" id="ProtNLM"/>
    </source>
</evidence>
<comment type="caution">
    <text evidence="6">The sequence shown here is derived from an EMBL/GenBank/DDBJ whole genome shotgun (WGS) entry which is preliminary data.</text>
</comment>
<feature type="domain" description="Myb-like" evidence="4">
    <location>
        <begin position="143"/>
        <end position="199"/>
    </location>
</feature>
<evidence type="ECO:0000256" key="1">
    <source>
        <dbReference type="ARBA" id="ARBA00004123"/>
    </source>
</evidence>
<keyword evidence="7" id="KW-1185">Reference proteome</keyword>
<dbReference type="SUPFAM" id="SSF46689">
    <property type="entry name" value="Homeodomain-like"/>
    <property type="match status" value="2"/>
</dbReference>
<feature type="domain" description="HTH myb-type" evidence="5">
    <location>
        <begin position="89"/>
        <end position="135"/>
    </location>
</feature>
<keyword evidence="2" id="KW-0238">DNA-binding</keyword>
<comment type="subcellular location">
    <subcellularLocation>
        <location evidence="1">Nucleus</location>
    </subcellularLocation>
</comment>
<dbReference type="PANTHER" id="PTHR46380:SF2">
    <property type="entry name" value="CYCLIN-D-BINDING MYB-LIKE TRANSCRIPTION FACTOR 1"/>
    <property type="match status" value="1"/>
</dbReference>
<sequence>SKVFQQLEASGYAVRKGKFSKEEDEVITKAVENYLAERNEGVELIHRVLFGSKSEKSRDESKLLCQEVGKVVPDRPLNAIYLRLRRKYHPDNYGGPFTPEQEAKLHQLVLMYGRDWKKIGPLIGREPSSCRDRWRFYKMEPCKTGAWSAEENEKLKTIIYSMTVDIGRSAERDIPWEVVATKMGDRSGRQCRIHWYTSLDMQLKGLAE</sequence>
<dbReference type="InterPro" id="IPR051651">
    <property type="entry name" value="DMTF1_DNA-bind_reg"/>
</dbReference>
<gene>
    <name evidence="6" type="ORF">K493DRAFT_380313</name>
</gene>
<evidence type="ECO:0000313" key="7">
    <source>
        <dbReference type="Proteomes" id="UP000193498"/>
    </source>
</evidence>
<dbReference type="EMBL" id="MCFE01000369">
    <property type="protein sequence ID" value="ORX90675.1"/>
    <property type="molecule type" value="Genomic_DNA"/>
</dbReference>
<dbReference type="GO" id="GO:0000981">
    <property type="term" value="F:DNA-binding transcription factor activity, RNA polymerase II-specific"/>
    <property type="evidence" value="ECO:0007669"/>
    <property type="project" value="TreeGrafter"/>
</dbReference>
<evidence type="ECO:0000256" key="3">
    <source>
        <dbReference type="ARBA" id="ARBA00023242"/>
    </source>
</evidence>
<proteinExistence type="predicted"/>
<organism evidence="6 7">
    <name type="scientific">Basidiobolus meristosporus CBS 931.73</name>
    <dbReference type="NCBI Taxonomy" id="1314790"/>
    <lineage>
        <taxon>Eukaryota</taxon>
        <taxon>Fungi</taxon>
        <taxon>Fungi incertae sedis</taxon>
        <taxon>Zoopagomycota</taxon>
        <taxon>Entomophthoromycotina</taxon>
        <taxon>Basidiobolomycetes</taxon>
        <taxon>Basidiobolales</taxon>
        <taxon>Basidiobolaceae</taxon>
        <taxon>Basidiobolus</taxon>
    </lineage>
</organism>
<dbReference type="Proteomes" id="UP000193498">
    <property type="component" value="Unassembled WGS sequence"/>
</dbReference>
<dbReference type="InterPro" id="IPR001005">
    <property type="entry name" value="SANT/Myb"/>
</dbReference>